<dbReference type="GO" id="GO:0006906">
    <property type="term" value="P:vesicle fusion"/>
    <property type="evidence" value="ECO:0007669"/>
    <property type="project" value="TreeGrafter"/>
</dbReference>
<dbReference type="PANTHER" id="PTHR10024:SF344">
    <property type="entry name" value="SYNAPTOTAGMIN-7"/>
    <property type="match status" value="1"/>
</dbReference>
<dbReference type="GO" id="GO:0005544">
    <property type="term" value="F:calcium-dependent phospholipid binding"/>
    <property type="evidence" value="ECO:0007669"/>
    <property type="project" value="TreeGrafter"/>
</dbReference>
<sequence>MTSYVIISICYKLISFNKPSTFISMNKGEKYFQSFKSNQIYTIQGILNYSLNYCTISNILSIKIMNADNLKFPFELTNYYTYIIITLFIWDNDHQYWILLDDQQRTTHYVNGFKPIWNELFNFHIIQSKLVEINLSIELYINDSIGQDKCIGYLDILLNNINTNLYFNQEYRFTEMLKLYTSNLSDLGEICIGLQYNNNSNDNNNISNNNNSDNNNNNGYNDDPCCLHIRLIELRNLNLENIIQSSISSNENKVYVMVYIIRYNKLIQYERIKSYKDVKNFYFNHTINVNLNKIDHLKDVQIYIQLYYIKQILGEINIGLQYPHTTGYKHWLEMFKNPLNMNIMWHIWNPISSSSSP</sequence>
<keyword evidence="3" id="KW-1185">Reference proteome</keyword>
<name>A0A183KU39_9TREM</name>
<dbReference type="InterPro" id="IPR000008">
    <property type="entry name" value="C2_dom"/>
</dbReference>
<dbReference type="SMART" id="SM00239">
    <property type="entry name" value="C2"/>
    <property type="match status" value="2"/>
</dbReference>
<dbReference type="GO" id="GO:0001786">
    <property type="term" value="F:phosphatidylserine binding"/>
    <property type="evidence" value="ECO:0007669"/>
    <property type="project" value="TreeGrafter"/>
</dbReference>
<feature type="domain" description="C2" evidence="1">
    <location>
        <begin position="39"/>
        <end position="171"/>
    </location>
</feature>
<evidence type="ECO:0000313" key="4">
    <source>
        <dbReference type="WBParaSite" id="SCUD_0001858201-mRNA-1"/>
    </source>
</evidence>
<dbReference type="GO" id="GO:0070382">
    <property type="term" value="C:exocytic vesicle"/>
    <property type="evidence" value="ECO:0007669"/>
    <property type="project" value="TreeGrafter"/>
</dbReference>
<dbReference type="InterPro" id="IPR035892">
    <property type="entry name" value="C2_domain_sf"/>
</dbReference>
<dbReference type="STRING" id="6186.A0A183KU39"/>
<evidence type="ECO:0000313" key="3">
    <source>
        <dbReference type="Proteomes" id="UP000279833"/>
    </source>
</evidence>
<reference evidence="4" key="1">
    <citation type="submission" date="2016-06" db="UniProtKB">
        <authorList>
            <consortium name="WormBaseParasite"/>
        </authorList>
    </citation>
    <scope>IDENTIFICATION</scope>
</reference>
<accession>A0A183KU39</accession>
<dbReference type="SUPFAM" id="SSF49562">
    <property type="entry name" value="C2 domain (Calcium/lipid-binding domain, CaLB)"/>
    <property type="match status" value="2"/>
</dbReference>
<dbReference type="EMBL" id="UZAK01041217">
    <property type="protein sequence ID" value="VDP66248.1"/>
    <property type="molecule type" value="Genomic_DNA"/>
</dbReference>
<organism evidence="4">
    <name type="scientific">Schistosoma curassoni</name>
    <dbReference type="NCBI Taxonomy" id="6186"/>
    <lineage>
        <taxon>Eukaryota</taxon>
        <taxon>Metazoa</taxon>
        <taxon>Spiralia</taxon>
        <taxon>Lophotrochozoa</taxon>
        <taxon>Platyhelminthes</taxon>
        <taxon>Trematoda</taxon>
        <taxon>Digenea</taxon>
        <taxon>Strigeidida</taxon>
        <taxon>Schistosomatoidea</taxon>
        <taxon>Schistosomatidae</taxon>
        <taxon>Schistosoma</taxon>
    </lineage>
</organism>
<proteinExistence type="predicted"/>
<dbReference type="WBParaSite" id="SCUD_0001858201-mRNA-1">
    <property type="protein sequence ID" value="SCUD_0001858201-mRNA-1"/>
    <property type="gene ID" value="SCUD_0001858201"/>
</dbReference>
<dbReference type="Pfam" id="PF00168">
    <property type="entry name" value="C2"/>
    <property type="match status" value="2"/>
</dbReference>
<dbReference type="PANTHER" id="PTHR10024">
    <property type="entry name" value="SYNAPTOTAGMIN"/>
    <property type="match status" value="1"/>
</dbReference>
<dbReference type="GO" id="GO:0005886">
    <property type="term" value="C:plasma membrane"/>
    <property type="evidence" value="ECO:0007669"/>
    <property type="project" value="TreeGrafter"/>
</dbReference>
<protein>
    <submittedName>
        <fullName evidence="4">C2 domain-containing protein</fullName>
    </submittedName>
</protein>
<gene>
    <name evidence="2" type="ORF">SCUD_LOCUS18581</name>
</gene>
<evidence type="ECO:0000259" key="1">
    <source>
        <dbReference type="PROSITE" id="PS50004"/>
    </source>
</evidence>
<dbReference type="GO" id="GO:0030424">
    <property type="term" value="C:axon"/>
    <property type="evidence" value="ECO:0007669"/>
    <property type="project" value="TreeGrafter"/>
</dbReference>
<dbReference type="GO" id="GO:0098793">
    <property type="term" value="C:presynapse"/>
    <property type="evidence" value="ECO:0007669"/>
    <property type="project" value="GOC"/>
</dbReference>
<reference evidence="2 3" key="2">
    <citation type="submission" date="2018-11" db="EMBL/GenBank/DDBJ databases">
        <authorList>
            <consortium name="Pathogen Informatics"/>
        </authorList>
    </citation>
    <scope>NUCLEOTIDE SEQUENCE [LARGE SCALE GENOMIC DNA]</scope>
    <source>
        <strain evidence="2">Dakar</strain>
        <strain evidence="3">Dakar, Senegal</strain>
    </source>
</reference>
<dbReference type="Gene3D" id="2.60.40.150">
    <property type="entry name" value="C2 domain"/>
    <property type="match status" value="2"/>
</dbReference>
<dbReference type="GO" id="GO:0005509">
    <property type="term" value="F:calcium ion binding"/>
    <property type="evidence" value="ECO:0007669"/>
    <property type="project" value="TreeGrafter"/>
</dbReference>
<dbReference type="Proteomes" id="UP000279833">
    <property type="component" value="Unassembled WGS sequence"/>
</dbReference>
<dbReference type="AlphaFoldDB" id="A0A183KU39"/>
<dbReference type="GO" id="GO:0048791">
    <property type="term" value="P:calcium ion-regulated exocytosis of neurotransmitter"/>
    <property type="evidence" value="ECO:0007669"/>
    <property type="project" value="TreeGrafter"/>
</dbReference>
<dbReference type="PROSITE" id="PS50004">
    <property type="entry name" value="C2"/>
    <property type="match status" value="1"/>
</dbReference>
<dbReference type="GO" id="GO:0030276">
    <property type="term" value="F:clathrin binding"/>
    <property type="evidence" value="ECO:0007669"/>
    <property type="project" value="TreeGrafter"/>
</dbReference>
<evidence type="ECO:0000313" key="2">
    <source>
        <dbReference type="EMBL" id="VDP66248.1"/>
    </source>
</evidence>
<dbReference type="GO" id="GO:0000149">
    <property type="term" value="F:SNARE binding"/>
    <property type="evidence" value="ECO:0007669"/>
    <property type="project" value="TreeGrafter"/>
</dbReference>